<sequence>MRMAEDAVKVRRNDVYCQFVAHLTKPGHTFKVAKAKTFARGDTYVSHDLPESRFTGPQSSNKCNDLPTAYSSLTVSLVPSDSALVNTLFNTSAVEPDE</sequence>
<keyword evidence="2" id="KW-1185">Reference proteome</keyword>
<gene>
    <name evidence="1" type="ORF">SSLN_LOCUS7273</name>
</gene>
<dbReference type="AlphaFoldDB" id="A0A183SSS5"/>
<evidence type="ECO:0000313" key="1">
    <source>
        <dbReference type="EMBL" id="VDL93658.1"/>
    </source>
</evidence>
<accession>A0A183SSS5</accession>
<evidence type="ECO:0000313" key="3">
    <source>
        <dbReference type="WBParaSite" id="SSLN_0000752601-mRNA-1"/>
    </source>
</evidence>
<name>A0A183SSS5_SCHSO</name>
<evidence type="ECO:0000313" key="2">
    <source>
        <dbReference type="Proteomes" id="UP000275846"/>
    </source>
</evidence>
<protein>
    <submittedName>
        <fullName evidence="1 3">Uncharacterized protein</fullName>
    </submittedName>
</protein>
<reference evidence="1 2" key="2">
    <citation type="submission" date="2018-11" db="EMBL/GenBank/DDBJ databases">
        <authorList>
            <consortium name="Pathogen Informatics"/>
        </authorList>
    </citation>
    <scope>NUCLEOTIDE SEQUENCE [LARGE SCALE GENOMIC DNA]</scope>
    <source>
        <strain evidence="1 2">NST_G2</strain>
    </source>
</reference>
<organism evidence="3">
    <name type="scientific">Schistocephalus solidus</name>
    <name type="common">Tapeworm</name>
    <dbReference type="NCBI Taxonomy" id="70667"/>
    <lineage>
        <taxon>Eukaryota</taxon>
        <taxon>Metazoa</taxon>
        <taxon>Spiralia</taxon>
        <taxon>Lophotrochozoa</taxon>
        <taxon>Platyhelminthes</taxon>
        <taxon>Cestoda</taxon>
        <taxon>Eucestoda</taxon>
        <taxon>Diphyllobothriidea</taxon>
        <taxon>Diphyllobothriidae</taxon>
        <taxon>Schistocephalus</taxon>
    </lineage>
</organism>
<proteinExistence type="predicted"/>
<dbReference type="EMBL" id="UYSU01034070">
    <property type="protein sequence ID" value="VDL93658.1"/>
    <property type="molecule type" value="Genomic_DNA"/>
</dbReference>
<reference evidence="3" key="1">
    <citation type="submission" date="2016-06" db="UniProtKB">
        <authorList>
            <consortium name="WormBaseParasite"/>
        </authorList>
    </citation>
    <scope>IDENTIFICATION</scope>
</reference>
<dbReference type="WBParaSite" id="SSLN_0000752601-mRNA-1">
    <property type="protein sequence ID" value="SSLN_0000752601-mRNA-1"/>
    <property type="gene ID" value="SSLN_0000752601"/>
</dbReference>
<dbReference type="Proteomes" id="UP000275846">
    <property type="component" value="Unassembled WGS sequence"/>
</dbReference>